<comment type="caution">
    <text evidence="1">The sequence shown here is derived from an EMBL/GenBank/DDBJ whole genome shotgun (WGS) entry which is preliminary data.</text>
</comment>
<protein>
    <submittedName>
        <fullName evidence="1">Uncharacterized protein</fullName>
    </submittedName>
</protein>
<reference evidence="1 2" key="1">
    <citation type="submission" date="2020-08" db="EMBL/GenBank/DDBJ databases">
        <title>Genomic Encyclopedia of Type Strains, Phase IV (KMG-IV): sequencing the most valuable type-strain genomes for metagenomic binning, comparative biology and taxonomic classification.</title>
        <authorList>
            <person name="Goeker M."/>
        </authorList>
    </citation>
    <scope>NUCLEOTIDE SEQUENCE [LARGE SCALE GENOMIC DNA]</scope>
    <source>
        <strain evidence="1 2">DSM 24194</strain>
    </source>
</reference>
<evidence type="ECO:0000313" key="2">
    <source>
        <dbReference type="Proteomes" id="UP000578569"/>
    </source>
</evidence>
<dbReference type="EMBL" id="JACICF010000001">
    <property type="protein sequence ID" value="MBB3764202.1"/>
    <property type="molecule type" value="Genomic_DNA"/>
</dbReference>
<accession>A0A839Z3M2</accession>
<proteinExistence type="predicted"/>
<evidence type="ECO:0000313" key="1">
    <source>
        <dbReference type="EMBL" id="MBB3764202.1"/>
    </source>
</evidence>
<organism evidence="1 2">
    <name type="scientific">Sphingomicrobium lutaoense</name>
    <dbReference type="NCBI Taxonomy" id="515949"/>
    <lineage>
        <taxon>Bacteria</taxon>
        <taxon>Pseudomonadati</taxon>
        <taxon>Pseudomonadota</taxon>
        <taxon>Alphaproteobacteria</taxon>
        <taxon>Sphingomonadales</taxon>
        <taxon>Sphingomonadaceae</taxon>
        <taxon>Sphingomicrobium</taxon>
    </lineage>
</organism>
<keyword evidence="2" id="KW-1185">Reference proteome</keyword>
<dbReference type="RefSeq" id="WP_183933483.1">
    <property type="nucleotide sequence ID" value="NZ_JACICF010000001.1"/>
</dbReference>
<dbReference type="Proteomes" id="UP000578569">
    <property type="component" value="Unassembled WGS sequence"/>
</dbReference>
<gene>
    <name evidence="1" type="ORF">FHS50_001225</name>
</gene>
<name>A0A839Z3M2_9SPHN</name>
<sequence>MLHGTIVSVDPSAGSVTLLADSDEMEMVLSQFTAAHAPRVAFSIGTAEHDVEAPKGAPCNAQQAIYATRPSNYSRWIKSGERLTF</sequence>
<dbReference type="AlphaFoldDB" id="A0A839Z3M2"/>